<dbReference type="GO" id="GO:0008373">
    <property type="term" value="F:sialyltransferase activity"/>
    <property type="evidence" value="ECO:0007669"/>
    <property type="project" value="InterPro"/>
</dbReference>
<evidence type="ECO:0000256" key="11">
    <source>
        <dbReference type="SAM" id="MobiDB-lite"/>
    </source>
</evidence>
<evidence type="ECO:0000256" key="2">
    <source>
        <dbReference type="ARBA" id="ARBA00006003"/>
    </source>
</evidence>
<dbReference type="Proteomes" id="UP001190700">
    <property type="component" value="Unassembled WGS sequence"/>
</dbReference>
<evidence type="ECO:0000313" key="12">
    <source>
        <dbReference type="EMBL" id="KAK3236523.1"/>
    </source>
</evidence>
<evidence type="ECO:0000256" key="9">
    <source>
        <dbReference type="ARBA" id="ARBA00023136"/>
    </source>
</evidence>
<feature type="region of interest" description="Disordered" evidence="11">
    <location>
        <begin position="1"/>
        <end position="37"/>
    </location>
</feature>
<dbReference type="PANTHER" id="PTHR11987">
    <property type="entry name" value="ALPHA-2,8-SIALYLTRANSFERASE"/>
    <property type="match status" value="1"/>
</dbReference>
<evidence type="ECO:0000256" key="7">
    <source>
        <dbReference type="ARBA" id="ARBA00022989"/>
    </source>
</evidence>
<feature type="region of interest" description="Disordered" evidence="11">
    <location>
        <begin position="423"/>
        <end position="447"/>
    </location>
</feature>
<dbReference type="Pfam" id="PF00777">
    <property type="entry name" value="Glyco_transf_29"/>
    <property type="match status" value="1"/>
</dbReference>
<keyword evidence="7" id="KW-1133">Transmembrane helix</keyword>
<keyword evidence="6" id="KW-0735">Signal-anchor</keyword>
<keyword evidence="10" id="KW-0325">Glycoprotein</keyword>
<evidence type="ECO:0000256" key="10">
    <source>
        <dbReference type="ARBA" id="ARBA00023180"/>
    </source>
</evidence>
<organism evidence="12 13">
    <name type="scientific">Cymbomonas tetramitiformis</name>
    <dbReference type="NCBI Taxonomy" id="36881"/>
    <lineage>
        <taxon>Eukaryota</taxon>
        <taxon>Viridiplantae</taxon>
        <taxon>Chlorophyta</taxon>
        <taxon>Pyramimonadophyceae</taxon>
        <taxon>Pyramimonadales</taxon>
        <taxon>Pyramimonadaceae</taxon>
        <taxon>Cymbomonas</taxon>
    </lineage>
</organism>
<dbReference type="InterPro" id="IPR001675">
    <property type="entry name" value="Glyco_trans_29"/>
</dbReference>
<evidence type="ECO:0000256" key="4">
    <source>
        <dbReference type="ARBA" id="ARBA00022679"/>
    </source>
</evidence>
<dbReference type="Gene3D" id="3.90.1480.20">
    <property type="entry name" value="Glycosyl transferase family 29"/>
    <property type="match status" value="1"/>
</dbReference>
<comment type="subcellular location">
    <subcellularLocation>
        <location evidence="1">Golgi apparatus membrane</location>
        <topology evidence="1">Single-pass type II membrane protein</topology>
    </subcellularLocation>
</comment>
<name>A0AAE0BIH5_9CHLO</name>
<reference evidence="12 13" key="1">
    <citation type="journal article" date="2015" name="Genome Biol. Evol.">
        <title>Comparative Genomics of a Bacterivorous Green Alga Reveals Evolutionary Causalities and Consequences of Phago-Mixotrophic Mode of Nutrition.</title>
        <authorList>
            <person name="Burns J.A."/>
            <person name="Paasch A."/>
            <person name="Narechania A."/>
            <person name="Kim E."/>
        </authorList>
    </citation>
    <scope>NUCLEOTIDE SEQUENCE [LARGE SCALE GENOMIC DNA]</scope>
    <source>
        <strain evidence="12 13">PLY_AMNH</strain>
    </source>
</reference>
<dbReference type="InterPro" id="IPR038578">
    <property type="entry name" value="GT29-like_sf"/>
</dbReference>
<dbReference type="PANTHER" id="PTHR11987:SF36">
    <property type="entry name" value="SIA-ALPHA-2,3-GAL-BETA-1,4-GLCNAC-R:ALPHA 2,8-SIALYLTRANSFERASE"/>
    <property type="match status" value="1"/>
</dbReference>
<evidence type="ECO:0000256" key="5">
    <source>
        <dbReference type="ARBA" id="ARBA00022692"/>
    </source>
</evidence>
<keyword evidence="13" id="KW-1185">Reference proteome</keyword>
<dbReference type="AlphaFoldDB" id="A0AAE0BIH5"/>
<evidence type="ECO:0000256" key="6">
    <source>
        <dbReference type="ARBA" id="ARBA00022968"/>
    </source>
</evidence>
<evidence type="ECO:0000313" key="13">
    <source>
        <dbReference type="Proteomes" id="UP001190700"/>
    </source>
</evidence>
<keyword evidence="5" id="KW-0812">Transmembrane</keyword>
<protein>
    <submittedName>
        <fullName evidence="12">Glycosyltransferase 29 protein</fullName>
    </submittedName>
</protein>
<feature type="region of interest" description="Disordered" evidence="11">
    <location>
        <begin position="51"/>
        <end position="97"/>
    </location>
</feature>
<keyword evidence="3" id="KW-0328">Glycosyltransferase</keyword>
<dbReference type="GO" id="GO:0000139">
    <property type="term" value="C:Golgi membrane"/>
    <property type="evidence" value="ECO:0007669"/>
    <property type="project" value="UniProtKB-SubCell"/>
</dbReference>
<feature type="compositionally biased region" description="Basic residues" evidence="11">
    <location>
        <begin position="1"/>
        <end position="10"/>
    </location>
</feature>
<keyword evidence="8" id="KW-0333">Golgi apparatus</keyword>
<dbReference type="InterPro" id="IPR050943">
    <property type="entry name" value="Glycosyltr_29_Sialyltrsf"/>
</dbReference>
<comment type="similarity">
    <text evidence="2">Belongs to the glycosyltransferase 29 family.</text>
</comment>
<keyword evidence="9" id="KW-0472">Membrane</keyword>
<sequence>MGPKVKRAPKKGVGTDASGSSETKFSEENNDGCNATEAHPNMQAVFDQVRQCEGAPRPWAPIKRSPEDQPSRSLLSDFGDVSQDGATPRRHLQGIDNKSTPLREAYCKQGALAAGAKLPPPELKSSAIACCIAQGGNGCNAPKSLLHTLAGQLPSIAQIKTAPPCYRVIKNGTCSTVDGNPETEIRGSYQYDFRPKSDWRLRAWGTCAIVGRSPIIKLEYNGRYIDKHDAVWRFNLASLEGVAQYTGSRTTLRIINNEDAKNMLNDVKGRSEAADVTLTEEEEILFWQYASVRYINRISLKNQVPVRLVPVRLVAPAFITWQMNLYFAMKRDLEYLGFGPFPCPTSLSSGMHAVLMALKLCGRVNLFGFSYYDDMLAQKGGHTNGLQQLPGLLTAGGQEVLFEPLEPPPFPFMGSLGTSPAANAGALSPAKEPQTAHPLRCSQAPAV</sequence>
<dbReference type="EMBL" id="LGRX02035002">
    <property type="protein sequence ID" value="KAK3236523.1"/>
    <property type="molecule type" value="Genomic_DNA"/>
</dbReference>
<gene>
    <name evidence="12" type="ORF">CYMTET_53340</name>
</gene>
<keyword evidence="4" id="KW-0808">Transferase</keyword>
<evidence type="ECO:0000256" key="3">
    <source>
        <dbReference type="ARBA" id="ARBA00022676"/>
    </source>
</evidence>
<evidence type="ECO:0000256" key="8">
    <source>
        <dbReference type="ARBA" id="ARBA00023034"/>
    </source>
</evidence>
<evidence type="ECO:0000256" key="1">
    <source>
        <dbReference type="ARBA" id="ARBA00004323"/>
    </source>
</evidence>
<comment type="caution">
    <text evidence="12">The sequence shown here is derived from an EMBL/GenBank/DDBJ whole genome shotgun (WGS) entry which is preliminary data.</text>
</comment>
<proteinExistence type="inferred from homology"/>
<accession>A0AAE0BIH5</accession>